<sequence>MAFSTARLYATVASRKCCLPLSSTLIPSNTSHSENLGSTGPISKIGFTCRGVGPIGVRSCEEVRNALYLSSKKPLISIAPQKEISPSP</sequence>
<dbReference type="AlphaFoldDB" id="A0A059B1K7"/>
<evidence type="ECO:0000313" key="1">
    <source>
        <dbReference type="EMBL" id="KCW59540.1"/>
    </source>
</evidence>
<dbReference type="EMBL" id="KK198760">
    <property type="protein sequence ID" value="KCW59540.1"/>
    <property type="molecule type" value="Genomic_DNA"/>
</dbReference>
<name>A0A059B1K7_EUCGR</name>
<dbReference type="Gramene" id="KCW59540">
    <property type="protein sequence ID" value="KCW59540"/>
    <property type="gene ID" value="EUGRSUZ_H02296"/>
</dbReference>
<proteinExistence type="predicted"/>
<reference evidence="1" key="1">
    <citation type="submission" date="2013-07" db="EMBL/GenBank/DDBJ databases">
        <title>The genome of Eucalyptus grandis.</title>
        <authorList>
            <person name="Schmutz J."/>
            <person name="Hayes R."/>
            <person name="Myburg A."/>
            <person name="Tuskan G."/>
            <person name="Grattapaglia D."/>
            <person name="Rokhsar D.S."/>
        </authorList>
    </citation>
    <scope>NUCLEOTIDE SEQUENCE</scope>
    <source>
        <tissue evidence="1">Leaf extractions</tissue>
    </source>
</reference>
<accession>A0A059B1K7</accession>
<organism evidence="1">
    <name type="scientific">Eucalyptus grandis</name>
    <name type="common">Flooded gum</name>
    <dbReference type="NCBI Taxonomy" id="71139"/>
    <lineage>
        <taxon>Eukaryota</taxon>
        <taxon>Viridiplantae</taxon>
        <taxon>Streptophyta</taxon>
        <taxon>Embryophyta</taxon>
        <taxon>Tracheophyta</taxon>
        <taxon>Spermatophyta</taxon>
        <taxon>Magnoliopsida</taxon>
        <taxon>eudicotyledons</taxon>
        <taxon>Gunneridae</taxon>
        <taxon>Pentapetalae</taxon>
        <taxon>rosids</taxon>
        <taxon>malvids</taxon>
        <taxon>Myrtales</taxon>
        <taxon>Myrtaceae</taxon>
        <taxon>Myrtoideae</taxon>
        <taxon>Eucalypteae</taxon>
        <taxon>Eucalyptus</taxon>
    </lineage>
</organism>
<protein>
    <submittedName>
        <fullName evidence="1">Uncharacterized protein</fullName>
    </submittedName>
</protein>
<gene>
    <name evidence="1" type="ORF">EUGRSUZ_H02296</name>
</gene>
<dbReference type="InParanoid" id="A0A059B1K7"/>